<accession>A0A1H7RMX2</accession>
<feature type="signal peptide" evidence="1">
    <location>
        <begin position="1"/>
        <end position="21"/>
    </location>
</feature>
<sequence length="149" mass="16728">MYRLMVSAAALSFLAVGTASAETPETIVRGIYAGGLTQSSIGRLRAPENRARYFQPGLVRLFAADDKTENLCIDFAITSSGNDYDDREIARTLRIETKAGDNRAAVDVRFRNFGEPNHIRYDFVRVGELWKIGDIASLSHRWRLSKLRC</sequence>
<feature type="chain" id="PRO_5011743210" description="DUF3828 domain-containing protein" evidence="1">
    <location>
        <begin position="22"/>
        <end position="149"/>
    </location>
</feature>
<dbReference type="Proteomes" id="UP000199664">
    <property type="component" value="Unassembled WGS sequence"/>
</dbReference>
<name>A0A1H7RMX2_9HYPH</name>
<evidence type="ECO:0000313" key="3">
    <source>
        <dbReference type="Proteomes" id="UP000199664"/>
    </source>
</evidence>
<gene>
    <name evidence="2" type="ORF">SAMN04515666_104456</name>
</gene>
<reference evidence="3" key="1">
    <citation type="submission" date="2016-10" db="EMBL/GenBank/DDBJ databases">
        <authorList>
            <person name="Varghese N."/>
            <person name="Submissions S."/>
        </authorList>
    </citation>
    <scope>NUCLEOTIDE SEQUENCE [LARGE SCALE GENOMIC DNA]</scope>
    <source>
        <strain evidence="3">LMG 26383,CCUG 61248,R- 45681</strain>
    </source>
</reference>
<keyword evidence="1" id="KW-0732">Signal</keyword>
<evidence type="ECO:0000313" key="2">
    <source>
        <dbReference type="EMBL" id="SEL61389.1"/>
    </source>
</evidence>
<evidence type="ECO:0008006" key="4">
    <source>
        <dbReference type="Google" id="ProtNLM"/>
    </source>
</evidence>
<organism evidence="2 3">
    <name type="scientific">Bosea lupini</name>
    <dbReference type="NCBI Taxonomy" id="1036779"/>
    <lineage>
        <taxon>Bacteria</taxon>
        <taxon>Pseudomonadati</taxon>
        <taxon>Pseudomonadota</taxon>
        <taxon>Alphaproteobacteria</taxon>
        <taxon>Hyphomicrobiales</taxon>
        <taxon>Boseaceae</taxon>
        <taxon>Bosea</taxon>
    </lineage>
</organism>
<proteinExistence type="predicted"/>
<dbReference type="AlphaFoldDB" id="A0A1H7RMX2"/>
<protein>
    <recommendedName>
        <fullName evidence="4">DUF3828 domain-containing protein</fullName>
    </recommendedName>
</protein>
<dbReference type="EMBL" id="FOAN01000004">
    <property type="protein sequence ID" value="SEL61389.1"/>
    <property type="molecule type" value="Genomic_DNA"/>
</dbReference>
<evidence type="ECO:0000256" key="1">
    <source>
        <dbReference type="SAM" id="SignalP"/>
    </source>
</evidence>
<keyword evidence="3" id="KW-1185">Reference proteome</keyword>